<gene>
    <name evidence="3" type="ORF">B0H16DRAFT_1477323</name>
</gene>
<reference evidence="3" key="1">
    <citation type="submission" date="2023-03" db="EMBL/GenBank/DDBJ databases">
        <title>Massive genome expansion in bonnet fungi (Mycena s.s.) driven by repeated elements and novel gene families across ecological guilds.</title>
        <authorList>
            <consortium name="Lawrence Berkeley National Laboratory"/>
            <person name="Harder C.B."/>
            <person name="Miyauchi S."/>
            <person name="Viragh M."/>
            <person name="Kuo A."/>
            <person name="Thoen E."/>
            <person name="Andreopoulos B."/>
            <person name="Lu D."/>
            <person name="Skrede I."/>
            <person name="Drula E."/>
            <person name="Henrissat B."/>
            <person name="Morin E."/>
            <person name="Kohler A."/>
            <person name="Barry K."/>
            <person name="LaButti K."/>
            <person name="Morin E."/>
            <person name="Salamov A."/>
            <person name="Lipzen A."/>
            <person name="Mereny Z."/>
            <person name="Hegedus B."/>
            <person name="Baldrian P."/>
            <person name="Stursova M."/>
            <person name="Weitz H."/>
            <person name="Taylor A."/>
            <person name="Grigoriev I.V."/>
            <person name="Nagy L.G."/>
            <person name="Martin F."/>
            <person name="Kauserud H."/>
        </authorList>
    </citation>
    <scope>NUCLEOTIDE SEQUENCE</scope>
    <source>
        <strain evidence="3">CBHHK182m</strain>
    </source>
</reference>
<dbReference type="Proteomes" id="UP001215598">
    <property type="component" value="Unassembled WGS sequence"/>
</dbReference>
<dbReference type="EMBL" id="JARKIB010000306">
    <property type="protein sequence ID" value="KAJ7715537.1"/>
    <property type="molecule type" value="Genomic_DNA"/>
</dbReference>
<feature type="region of interest" description="Disordered" evidence="1">
    <location>
        <begin position="1"/>
        <end position="31"/>
    </location>
</feature>
<feature type="region of interest" description="Disordered" evidence="1">
    <location>
        <begin position="273"/>
        <end position="386"/>
    </location>
</feature>
<organism evidence="3 4">
    <name type="scientific">Mycena metata</name>
    <dbReference type="NCBI Taxonomy" id="1033252"/>
    <lineage>
        <taxon>Eukaryota</taxon>
        <taxon>Fungi</taxon>
        <taxon>Dikarya</taxon>
        <taxon>Basidiomycota</taxon>
        <taxon>Agaricomycotina</taxon>
        <taxon>Agaricomycetes</taxon>
        <taxon>Agaricomycetidae</taxon>
        <taxon>Agaricales</taxon>
        <taxon>Marasmiineae</taxon>
        <taxon>Mycenaceae</taxon>
        <taxon>Mycena</taxon>
    </lineage>
</organism>
<dbReference type="AlphaFoldDB" id="A0AAD7HA78"/>
<dbReference type="Gene3D" id="3.30.560.10">
    <property type="entry name" value="Glucose Oxidase, domain 3"/>
    <property type="match status" value="1"/>
</dbReference>
<accession>A0AAD7HA78</accession>
<evidence type="ECO:0000256" key="2">
    <source>
        <dbReference type="SAM" id="Phobius"/>
    </source>
</evidence>
<sequence length="423" mass="45587">MSIDPHTQLMPPERKWTPPVDHRETLGQFDPTVHNTTGINVVINHVLAAAVQLPEDWPFSLNMNSGKPLGIGNEATWANLGIATLLNLLSVGYNTTDQPTGAVATGRDPADNSSGLFSDGQWNPTLAPMSHLVGFDGRPPGKLLPTRGTLFLTRPEAVGTYAGKSVILNFLIFLLPFFLSGLGVLLGSITLANVSGNIIIPPLFPLPPRRTNDAGCPASSITLLFHVPTSTQSDMRETQAAFAFVLRRGRRIGLFCSNRECLTSAIASDLAFPASPKKRRRRRKQRDTNSDPEDQDFGGSETDDSDSDIEEVIPNDEIAASLPTKSMPATAQRRSKPKATEGPPKKKGRRGKGKSKEQDDSPASEPDGAADPSGSAPPPKAHSGGKTRNAIYLFYEEEKRATSRGTGLLSPWRGVAWRTAVAR</sequence>
<comment type="caution">
    <text evidence="3">The sequence shown here is derived from an EMBL/GenBank/DDBJ whole genome shotgun (WGS) entry which is preliminary data.</text>
</comment>
<keyword evidence="2" id="KW-1133">Transmembrane helix</keyword>
<proteinExistence type="predicted"/>
<feature type="compositionally biased region" description="Basic residues" evidence="1">
    <location>
        <begin position="276"/>
        <end position="285"/>
    </location>
</feature>
<feature type="compositionally biased region" description="Acidic residues" evidence="1">
    <location>
        <begin position="290"/>
        <end position="314"/>
    </location>
</feature>
<keyword evidence="2" id="KW-0472">Membrane</keyword>
<evidence type="ECO:0000313" key="3">
    <source>
        <dbReference type="EMBL" id="KAJ7715537.1"/>
    </source>
</evidence>
<keyword evidence="4" id="KW-1185">Reference proteome</keyword>
<evidence type="ECO:0000256" key="1">
    <source>
        <dbReference type="SAM" id="MobiDB-lite"/>
    </source>
</evidence>
<evidence type="ECO:0000313" key="4">
    <source>
        <dbReference type="Proteomes" id="UP001215598"/>
    </source>
</evidence>
<feature type="compositionally biased region" description="Basic and acidic residues" evidence="1">
    <location>
        <begin position="12"/>
        <end position="25"/>
    </location>
</feature>
<name>A0AAD7HA78_9AGAR</name>
<protein>
    <submittedName>
        <fullName evidence="3">Uncharacterized protein</fullName>
    </submittedName>
</protein>
<feature type="transmembrane region" description="Helical" evidence="2">
    <location>
        <begin position="170"/>
        <end position="192"/>
    </location>
</feature>
<keyword evidence="2" id="KW-0812">Transmembrane</keyword>